<name>A0ABW2EZ14_9GAMM</name>
<protein>
    <recommendedName>
        <fullName evidence="3">Glycine dehydrogenase (aminomethyl-transferring)</fullName>
    </recommendedName>
</protein>
<gene>
    <name evidence="1" type="ORF">ACFQH5_11020</name>
</gene>
<dbReference type="InterPro" id="IPR020581">
    <property type="entry name" value="GDC_P"/>
</dbReference>
<proteinExistence type="predicted"/>
<dbReference type="Proteomes" id="UP001596411">
    <property type="component" value="Unassembled WGS sequence"/>
</dbReference>
<dbReference type="PANTHER" id="PTHR11773">
    <property type="entry name" value="GLYCINE DEHYDROGENASE, DECARBOXYLATING"/>
    <property type="match status" value="1"/>
</dbReference>
<keyword evidence="2" id="KW-1185">Reference proteome</keyword>
<organism evidence="1 2">
    <name type="scientific">Halomonas salifodinae</name>
    <dbReference type="NCBI Taxonomy" id="438745"/>
    <lineage>
        <taxon>Bacteria</taxon>
        <taxon>Pseudomonadati</taxon>
        <taxon>Pseudomonadota</taxon>
        <taxon>Gammaproteobacteria</taxon>
        <taxon>Oceanospirillales</taxon>
        <taxon>Halomonadaceae</taxon>
        <taxon>Halomonas</taxon>
    </lineage>
</organism>
<dbReference type="EMBL" id="JBHSZP010000016">
    <property type="protein sequence ID" value="MFC7090076.1"/>
    <property type="molecule type" value="Genomic_DNA"/>
</dbReference>
<sequence>MIIHLESWFFGVAVERPPYSRELGAFPSEAVKAGKYWPAVNRVDNVHGDRHLICTCPSIDSYRE</sequence>
<evidence type="ECO:0000313" key="2">
    <source>
        <dbReference type="Proteomes" id="UP001596411"/>
    </source>
</evidence>
<accession>A0ABW2EZ14</accession>
<dbReference type="RefSeq" id="WP_346062496.1">
    <property type="nucleotide sequence ID" value="NZ_BAAADR010000010.1"/>
</dbReference>
<comment type="caution">
    <text evidence="1">The sequence shown here is derived from an EMBL/GenBank/DDBJ whole genome shotgun (WGS) entry which is preliminary data.</text>
</comment>
<reference evidence="2" key="1">
    <citation type="journal article" date="2019" name="Int. J. Syst. Evol. Microbiol.">
        <title>The Global Catalogue of Microorganisms (GCM) 10K type strain sequencing project: providing services to taxonomists for standard genome sequencing and annotation.</title>
        <authorList>
            <consortium name="The Broad Institute Genomics Platform"/>
            <consortium name="The Broad Institute Genome Sequencing Center for Infectious Disease"/>
            <person name="Wu L."/>
            <person name="Ma J."/>
        </authorList>
    </citation>
    <scope>NUCLEOTIDE SEQUENCE [LARGE SCALE GENOMIC DNA]</scope>
    <source>
        <strain evidence="2">CGMCC 1.13666</strain>
    </source>
</reference>
<evidence type="ECO:0008006" key="3">
    <source>
        <dbReference type="Google" id="ProtNLM"/>
    </source>
</evidence>
<evidence type="ECO:0000313" key="1">
    <source>
        <dbReference type="EMBL" id="MFC7090076.1"/>
    </source>
</evidence>
<dbReference type="PANTHER" id="PTHR11773:SF1">
    <property type="entry name" value="GLYCINE DEHYDROGENASE (DECARBOXYLATING), MITOCHONDRIAL"/>
    <property type="match status" value="1"/>
</dbReference>